<dbReference type="SUPFAM" id="SSF47616">
    <property type="entry name" value="GST C-terminal domain-like"/>
    <property type="match status" value="1"/>
</dbReference>
<dbReference type="InterPro" id="IPR004045">
    <property type="entry name" value="Glutathione_S-Trfase_N"/>
</dbReference>
<organism evidence="3 4">
    <name type="scientific">Marinobacter xestospongiae</name>
    <dbReference type="NCBI Taxonomy" id="994319"/>
    <lineage>
        <taxon>Bacteria</taxon>
        <taxon>Pseudomonadati</taxon>
        <taxon>Pseudomonadota</taxon>
        <taxon>Gammaproteobacteria</taxon>
        <taxon>Pseudomonadales</taxon>
        <taxon>Marinobacteraceae</taxon>
        <taxon>Marinobacter</taxon>
    </lineage>
</organism>
<evidence type="ECO:0000313" key="3">
    <source>
        <dbReference type="EMBL" id="MDV2081118.1"/>
    </source>
</evidence>
<dbReference type="EMBL" id="JAWIIJ010000026">
    <property type="protein sequence ID" value="MDV2081118.1"/>
    <property type="molecule type" value="Genomic_DNA"/>
</dbReference>
<feature type="domain" description="GST N-terminal" evidence="1">
    <location>
        <begin position="8"/>
        <end position="92"/>
    </location>
</feature>
<dbReference type="Gene3D" id="1.20.1050.10">
    <property type="match status" value="1"/>
</dbReference>
<dbReference type="SUPFAM" id="SSF52833">
    <property type="entry name" value="Thioredoxin-like"/>
    <property type="match status" value="1"/>
</dbReference>
<dbReference type="PANTHER" id="PTHR11571">
    <property type="entry name" value="GLUTATHIONE S-TRANSFERASE"/>
    <property type="match status" value="1"/>
</dbReference>
<dbReference type="InterPro" id="IPR036249">
    <property type="entry name" value="Thioredoxin-like_sf"/>
</dbReference>
<accession>A0ABU3W3K1</accession>
<evidence type="ECO:0000313" key="4">
    <source>
        <dbReference type="Proteomes" id="UP001269819"/>
    </source>
</evidence>
<evidence type="ECO:0000259" key="2">
    <source>
        <dbReference type="PROSITE" id="PS50405"/>
    </source>
</evidence>
<dbReference type="InterPro" id="IPR050213">
    <property type="entry name" value="GST_superfamily"/>
</dbReference>
<dbReference type="InterPro" id="IPR010987">
    <property type="entry name" value="Glutathione-S-Trfase_C-like"/>
</dbReference>
<dbReference type="PANTHER" id="PTHR11571:SF263">
    <property type="entry name" value="GLUTATHIONE S-TRANSFERASE"/>
    <property type="match status" value="1"/>
</dbReference>
<evidence type="ECO:0000259" key="1">
    <source>
        <dbReference type="PROSITE" id="PS50404"/>
    </source>
</evidence>
<dbReference type="PROSITE" id="PS50404">
    <property type="entry name" value="GST_NTER"/>
    <property type="match status" value="1"/>
</dbReference>
<dbReference type="Proteomes" id="UP001269819">
    <property type="component" value="Unassembled WGS sequence"/>
</dbReference>
<dbReference type="RefSeq" id="WP_316975410.1">
    <property type="nucleotide sequence ID" value="NZ_JAWIIJ010000026.1"/>
</dbReference>
<comment type="caution">
    <text evidence="3">The sequence shown here is derived from an EMBL/GenBank/DDBJ whole genome shotgun (WGS) entry which is preliminary data.</text>
</comment>
<name>A0ABU3W3K1_9GAMM</name>
<keyword evidence="4" id="KW-1185">Reference proteome</keyword>
<protein>
    <submittedName>
        <fullName evidence="3">Glutathione S-transferase family protein</fullName>
    </submittedName>
</protein>
<sequence>MPSPSAIPRFQLFYWPIAFRGCFVSYLFAYRNIPLQEETSPDVIARLKSLPPGEQDIPFVGPPVLKDRKTGHTLSQMPAIVQYAAQELGLTPQDPYTAALSLKVLMDCNDLLMELCRYNGSSMWTHEEWREFRTRRLPQWLRLFEEALIRGHFGNEQVTFADIGVYALFGNMIRCLPELEPDLHTHAPGIHALCQRIGAQPSLAAYVAEQEQRFGKLYCGGQIEASIRAMLEC</sequence>
<dbReference type="PROSITE" id="PS50405">
    <property type="entry name" value="GST_CTER"/>
    <property type="match status" value="1"/>
</dbReference>
<reference evidence="3 4" key="1">
    <citation type="submission" date="2023-10" db="EMBL/GenBank/DDBJ databases">
        <title>Characteristics and mechanism of a salt-tolerant marine origin heterotrophic nitrifying- aerobic denitrifying bacteria Marinobacter xestospongiae HN1.</title>
        <authorList>
            <person name="Qi R."/>
        </authorList>
    </citation>
    <scope>NUCLEOTIDE SEQUENCE [LARGE SCALE GENOMIC DNA]</scope>
    <source>
        <strain evidence="3 4">HN1</strain>
    </source>
</reference>
<dbReference type="Pfam" id="PF22119">
    <property type="entry name" value="GST_C_8"/>
    <property type="match status" value="1"/>
</dbReference>
<feature type="domain" description="GST C-terminal" evidence="2">
    <location>
        <begin position="94"/>
        <end position="217"/>
    </location>
</feature>
<dbReference type="InterPro" id="IPR036282">
    <property type="entry name" value="Glutathione-S-Trfase_C_sf"/>
</dbReference>
<proteinExistence type="predicted"/>
<dbReference type="InterPro" id="IPR054761">
    <property type="entry name" value="GST_C_proteobact"/>
</dbReference>
<dbReference type="Gene3D" id="3.40.30.10">
    <property type="entry name" value="Glutaredoxin"/>
    <property type="match status" value="1"/>
</dbReference>
<gene>
    <name evidence="3" type="ORF">RYS15_20700</name>
</gene>